<proteinExistence type="inferred from homology"/>
<sequence length="47" mass="5804">MVKKNILICKYCLSRNYRINQHNKNERLNLKKYCPQCNKHSLHEETR</sequence>
<dbReference type="GO" id="GO:1990904">
    <property type="term" value="C:ribonucleoprotein complex"/>
    <property type="evidence" value="ECO:0007669"/>
    <property type="project" value="UniProtKB-KW"/>
</dbReference>
<dbReference type="NCBIfam" id="NF001764">
    <property type="entry name" value="PRK00504.1"/>
    <property type="match status" value="1"/>
</dbReference>
<dbReference type="InterPro" id="IPR038584">
    <property type="entry name" value="Ribosomal_bL33_sf"/>
</dbReference>
<dbReference type="InterPro" id="IPR001705">
    <property type="entry name" value="Ribosomal_bL33"/>
</dbReference>
<dbReference type="AlphaFoldDB" id="A0A2S8NTU0"/>
<keyword evidence="3 5" id="KW-0687">Ribonucleoprotein</keyword>
<evidence type="ECO:0000256" key="4">
    <source>
        <dbReference type="ARBA" id="ARBA00035176"/>
    </source>
</evidence>
<reference evidence="6 7" key="1">
    <citation type="submission" date="2018-02" db="EMBL/GenBank/DDBJ databases">
        <title>Metagenomics reveals mixed infection of spiroplasma and phytoplasma in chicory.</title>
        <authorList>
            <person name="Polano C."/>
            <person name="Moruzzi S."/>
            <person name="Ermacora P."/>
            <person name="Ferrini F."/>
            <person name="Martini M."/>
            <person name="Firrao G."/>
        </authorList>
    </citation>
    <scope>NUCLEOTIDE SEQUENCE [LARGE SCALE GENOMIC DNA]</scope>
    <source>
        <strain evidence="6 7">ChiP</strain>
    </source>
</reference>
<dbReference type="GO" id="GO:0003735">
    <property type="term" value="F:structural constituent of ribosome"/>
    <property type="evidence" value="ECO:0007669"/>
    <property type="project" value="InterPro"/>
</dbReference>
<dbReference type="GO" id="GO:0005737">
    <property type="term" value="C:cytoplasm"/>
    <property type="evidence" value="ECO:0007669"/>
    <property type="project" value="UniProtKB-ARBA"/>
</dbReference>
<evidence type="ECO:0000256" key="3">
    <source>
        <dbReference type="ARBA" id="ARBA00023274"/>
    </source>
</evidence>
<keyword evidence="2 5" id="KW-0689">Ribosomal protein</keyword>
<protein>
    <recommendedName>
        <fullName evidence="4 5">Large ribosomal subunit protein bL33</fullName>
    </recommendedName>
</protein>
<organism evidence="6 7">
    <name type="scientific">Candidatus Phytoplasma phoenicium</name>
    <dbReference type="NCBI Taxonomy" id="198422"/>
    <lineage>
        <taxon>Bacteria</taxon>
        <taxon>Bacillati</taxon>
        <taxon>Mycoplasmatota</taxon>
        <taxon>Mollicutes</taxon>
        <taxon>Acholeplasmatales</taxon>
        <taxon>Acholeplasmataceae</taxon>
        <taxon>Candidatus Phytoplasma</taxon>
        <taxon>16SrIX (Pigeon pea witches'-broom group)</taxon>
    </lineage>
</organism>
<dbReference type="NCBIfam" id="TIGR01023">
    <property type="entry name" value="rpmG_bact"/>
    <property type="match status" value="1"/>
</dbReference>
<keyword evidence="7" id="KW-1185">Reference proteome</keyword>
<dbReference type="GO" id="GO:0006412">
    <property type="term" value="P:translation"/>
    <property type="evidence" value="ECO:0007669"/>
    <property type="project" value="UniProtKB-UniRule"/>
</dbReference>
<comment type="caution">
    <text evidence="6">The sequence shown here is derived from an EMBL/GenBank/DDBJ whole genome shotgun (WGS) entry which is preliminary data.</text>
</comment>
<dbReference type="HAMAP" id="MF_00294">
    <property type="entry name" value="Ribosomal_bL33"/>
    <property type="match status" value="1"/>
</dbReference>
<dbReference type="Proteomes" id="UP000238672">
    <property type="component" value="Unassembled WGS sequence"/>
</dbReference>
<dbReference type="GO" id="GO:0005840">
    <property type="term" value="C:ribosome"/>
    <property type="evidence" value="ECO:0007669"/>
    <property type="project" value="UniProtKB-KW"/>
</dbReference>
<dbReference type="EMBL" id="PUUG01000057">
    <property type="protein sequence ID" value="PQP79426.1"/>
    <property type="molecule type" value="Genomic_DNA"/>
</dbReference>
<dbReference type="SUPFAM" id="SSF57829">
    <property type="entry name" value="Zn-binding ribosomal proteins"/>
    <property type="match status" value="1"/>
</dbReference>
<dbReference type="InterPro" id="IPR011332">
    <property type="entry name" value="Ribosomal_zn-bd"/>
</dbReference>
<accession>A0A2S8NTU0</accession>
<evidence type="ECO:0000313" key="7">
    <source>
        <dbReference type="Proteomes" id="UP000238672"/>
    </source>
</evidence>
<evidence type="ECO:0000256" key="2">
    <source>
        <dbReference type="ARBA" id="ARBA00022980"/>
    </source>
</evidence>
<evidence type="ECO:0000313" key="6">
    <source>
        <dbReference type="EMBL" id="PQP79426.1"/>
    </source>
</evidence>
<evidence type="ECO:0000256" key="5">
    <source>
        <dbReference type="HAMAP-Rule" id="MF_00294"/>
    </source>
</evidence>
<evidence type="ECO:0000256" key="1">
    <source>
        <dbReference type="ARBA" id="ARBA00007596"/>
    </source>
</evidence>
<gene>
    <name evidence="5 6" type="primary">rpmG</name>
    <name evidence="6" type="ORF">C6B37_01890</name>
</gene>
<dbReference type="Pfam" id="PF00471">
    <property type="entry name" value="Ribosomal_L33"/>
    <property type="match status" value="1"/>
</dbReference>
<comment type="similarity">
    <text evidence="1 5">Belongs to the bacterial ribosomal protein bL33 family.</text>
</comment>
<dbReference type="Gene3D" id="2.20.28.120">
    <property type="entry name" value="Ribosomal protein L33"/>
    <property type="match status" value="1"/>
</dbReference>
<name>A0A2S8NTU0_9MOLU</name>